<dbReference type="SUPFAM" id="SSF51011">
    <property type="entry name" value="Glycosyl hydrolase domain"/>
    <property type="match status" value="1"/>
</dbReference>
<dbReference type="InterPro" id="IPR012850">
    <property type="entry name" value="A-amylase_bs_C"/>
</dbReference>
<keyword evidence="4" id="KW-0378">Hydrolase</keyword>
<dbReference type="InterPro" id="IPR017853">
    <property type="entry name" value="GH"/>
</dbReference>
<evidence type="ECO:0000313" key="9">
    <source>
        <dbReference type="Proteomes" id="UP001165080"/>
    </source>
</evidence>
<keyword evidence="9" id="KW-1185">Reference proteome</keyword>
<feature type="domain" description="Alpha-amylase C-terminal beta-sheet" evidence="7">
    <location>
        <begin position="212"/>
        <end position="275"/>
    </location>
</feature>
<dbReference type="PANTHER" id="PTHR43447">
    <property type="entry name" value="ALPHA-AMYLASE"/>
    <property type="match status" value="1"/>
</dbReference>
<protein>
    <recommendedName>
        <fullName evidence="3">alpha-amylase</fullName>
        <ecNumber evidence="3">3.2.1.1</ecNumber>
    </recommendedName>
    <alternativeName>
        <fullName evidence="6">1,4-alpha-D-glucan glucanohydrolase</fullName>
    </alternativeName>
</protein>
<evidence type="ECO:0000256" key="3">
    <source>
        <dbReference type="ARBA" id="ARBA00012595"/>
    </source>
</evidence>
<name>A0A9W6BLV2_9CHLO</name>
<evidence type="ECO:0000256" key="1">
    <source>
        <dbReference type="ARBA" id="ARBA00000548"/>
    </source>
</evidence>
<dbReference type="Proteomes" id="UP001165080">
    <property type="component" value="Unassembled WGS sequence"/>
</dbReference>
<dbReference type="InterPro" id="IPR013780">
    <property type="entry name" value="Glyco_hydro_b"/>
</dbReference>
<dbReference type="SMART" id="SM00810">
    <property type="entry name" value="Alpha-amyl_C2"/>
    <property type="match status" value="1"/>
</dbReference>
<accession>A0A9W6BLV2</accession>
<dbReference type="GO" id="GO:0004556">
    <property type="term" value="F:alpha-amylase activity"/>
    <property type="evidence" value="ECO:0007669"/>
    <property type="project" value="UniProtKB-EC"/>
</dbReference>
<sequence>MLAGDFAYFAPDLDHTNQCVQEGLKDWLNWLKNDIGFEGFRFDMVKGYAPHFTKLYLEATGMANNSSLCVGEHYTANLVNNEAVYDQNPSRQAIVNWIDGTGGVCMAFDFPTKFILNATVKGFQPTLWRLIDPQGKPPGLMGWWPGKAVTFVENHDTEPVRNNGQDFPSSGLQLGYAYILTHPGTPCVFWRHMFDGDEGLKSAIRALMRTRTRNGITSESPITILEHDADLYMARIGNKLTVKLGPRYELGSRLPKESDGWHLACSGQNWAVWEKR</sequence>
<dbReference type="SUPFAM" id="SSF51445">
    <property type="entry name" value="(Trans)glycosidases"/>
    <property type="match status" value="1"/>
</dbReference>
<evidence type="ECO:0000259" key="7">
    <source>
        <dbReference type="SMART" id="SM00810"/>
    </source>
</evidence>
<dbReference type="AlphaFoldDB" id="A0A9W6BLV2"/>
<comment type="catalytic activity">
    <reaction evidence="1">
        <text>Endohydrolysis of (1-&gt;4)-alpha-D-glucosidic linkages in polysaccharides containing three or more (1-&gt;4)-alpha-linked D-glucose units.</text>
        <dbReference type="EC" id="3.2.1.1"/>
    </reaction>
</comment>
<dbReference type="EMBL" id="BRXU01000010">
    <property type="protein sequence ID" value="GLC54474.1"/>
    <property type="molecule type" value="Genomic_DNA"/>
</dbReference>
<gene>
    <name evidence="8" type="primary">PLEST011609</name>
    <name evidence="8" type="ORF">PLESTB_000870800</name>
</gene>
<dbReference type="GO" id="GO:0005975">
    <property type="term" value="P:carbohydrate metabolic process"/>
    <property type="evidence" value="ECO:0007669"/>
    <property type="project" value="InterPro"/>
</dbReference>
<evidence type="ECO:0000256" key="5">
    <source>
        <dbReference type="ARBA" id="ARBA00023295"/>
    </source>
</evidence>
<organism evidence="8 9">
    <name type="scientific">Pleodorina starrii</name>
    <dbReference type="NCBI Taxonomy" id="330485"/>
    <lineage>
        <taxon>Eukaryota</taxon>
        <taxon>Viridiplantae</taxon>
        <taxon>Chlorophyta</taxon>
        <taxon>core chlorophytes</taxon>
        <taxon>Chlorophyceae</taxon>
        <taxon>CS clade</taxon>
        <taxon>Chlamydomonadales</taxon>
        <taxon>Volvocaceae</taxon>
        <taxon>Pleodorina</taxon>
    </lineage>
</organism>
<keyword evidence="5" id="KW-0326">Glycosidase</keyword>
<comment type="caution">
    <text evidence="8">The sequence shown here is derived from an EMBL/GenBank/DDBJ whole genome shotgun (WGS) entry which is preliminary data.</text>
</comment>
<evidence type="ECO:0000256" key="4">
    <source>
        <dbReference type="ARBA" id="ARBA00022801"/>
    </source>
</evidence>
<evidence type="ECO:0000256" key="6">
    <source>
        <dbReference type="ARBA" id="ARBA00030238"/>
    </source>
</evidence>
<dbReference type="Gene3D" id="2.60.40.1180">
    <property type="entry name" value="Golgi alpha-mannosidase II"/>
    <property type="match status" value="1"/>
</dbReference>
<comment type="similarity">
    <text evidence="2">Belongs to the glycosyl hydrolase 13 family.</text>
</comment>
<evidence type="ECO:0000313" key="8">
    <source>
        <dbReference type="EMBL" id="GLC54474.1"/>
    </source>
</evidence>
<dbReference type="Pfam" id="PF07821">
    <property type="entry name" value="Alpha-amyl_C2"/>
    <property type="match status" value="1"/>
</dbReference>
<evidence type="ECO:0000256" key="2">
    <source>
        <dbReference type="ARBA" id="ARBA00008061"/>
    </source>
</evidence>
<dbReference type="EC" id="3.2.1.1" evidence="3"/>
<dbReference type="Gene3D" id="3.20.20.80">
    <property type="entry name" value="Glycosidases"/>
    <property type="match status" value="1"/>
</dbReference>
<dbReference type="GO" id="GO:0005509">
    <property type="term" value="F:calcium ion binding"/>
    <property type="evidence" value="ECO:0007669"/>
    <property type="project" value="InterPro"/>
</dbReference>
<reference evidence="8 9" key="1">
    <citation type="journal article" date="2023" name="Commun. Biol.">
        <title>Reorganization of the ancestral sex-determining regions during the evolution of trioecy in Pleodorina starrii.</title>
        <authorList>
            <person name="Takahashi K."/>
            <person name="Suzuki S."/>
            <person name="Kawai-Toyooka H."/>
            <person name="Yamamoto K."/>
            <person name="Hamaji T."/>
            <person name="Ootsuki R."/>
            <person name="Yamaguchi H."/>
            <person name="Kawachi M."/>
            <person name="Higashiyama T."/>
            <person name="Nozaki H."/>
        </authorList>
    </citation>
    <scope>NUCLEOTIDE SEQUENCE [LARGE SCALE GENOMIC DNA]</scope>
    <source>
        <strain evidence="8 9">NIES-4479</strain>
    </source>
</reference>
<proteinExistence type="inferred from homology"/>